<feature type="transmembrane region" description="Helical" evidence="1">
    <location>
        <begin position="9"/>
        <end position="33"/>
    </location>
</feature>
<feature type="transmembrane region" description="Helical" evidence="1">
    <location>
        <begin position="165"/>
        <end position="187"/>
    </location>
</feature>
<proteinExistence type="predicted"/>
<dbReference type="AlphaFoldDB" id="A0A1G6ZEN2"/>
<dbReference type="OrthoDB" id="6197083at2"/>
<feature type="transmembrane region" description="Helical" evidence="1">
    <location>
        <begin position="88"/>
        <end position="107"/>
    </location>
</feature>
<keyword evidence="3" id="KW-1185">Reference proteome</keyword>
<name>A0A1G6ZEN2_9GAMM</name>
<keyword evidence="1" id="KW-0812">Transmembrane</keyword>
<evidence type="ECO:0000313" key="3">
    <source>
        <dbReference type="Proteomes" id="UP000199603"/>
    </source>
</evidence>
<dbReference type="NCBIfam" id="NF041730">
    <property type="entry name" value="XrtH_assoc"/>
    <property type="match status" value="1"/>
</dbReference>
<dbReference type="InterPro" id="IPR049823">
    <property type="entry name" value="XrtH_assoc"/>
</dbReference>
<protein>
    <submittedName>
        <fullName evidence="2">Uncharacterized protein</fullName>
    </submittedName>
</protein>
<dbReference type="EMBL" id="FNAG01000013">
    <property type="protein sequence ID" value="SDE01088.1"/>
    <property type="molecule type" value="Genomic_DNA"/>
</dbReference>
<sequence>MQLSPLRQFILAAALWLPACFFLWAVLISPILMPVAKLAQLVLLQLLPQTVELIEQDGQNFEVVTRLLTEADASGRVGQLVLSSTPMIYAWCLPLFAGLVMAAPIEARQRLKQFAIGIPVLWLVVSWGAVFDALYLLQFQAGALGQAALQQAGLAPNLVALGYQFGYLILPPVVPIVMWIGLNSAFLQELVEFTREPPEPPAV</sequence>
<organism evidence="2 3">
    <name type="scientific">Aquimonas voraii</name>
    <dbReference type="NCBI Taxonomy" id="265719"/>
    <lineage>
        <taxon>Bacteria</taxon>
        <taxon>Pseudomonadati</taxon>
        <taxon>Pseudomonadota</taxon>
        <taxon>Gammaproteobacteria</taxon>
        <taxon>Lysobacterales</taxon>
        <taxon>Lysobacteraceae</taxon>
        <taxon>Aquimonas</taxon>
    </lineage>
</organism>
<dbReference type="STRING" id="265719.SAMN04488509_11390"/>
<feature type="transmembrane region" description="Helical" evidence="1">
    <location>
        <begin position="114"/>
        <end position="137"/>
    </location>
</feature>
<evidence type="ECO:0000256" key="1">
    <source>
        <dbReference type="SAM" id="Phobius"/>
    </source>
</evidence>
<keyword evidence="1" id="KW-1133">Transmembrane helix</keyword>
<accession>A0A1G6ZEN2</accession>
<dbReference type="RefSeq" id="WP_091244953.1">
    <property type="nucleotide sequence ID" value="NZ_FNAG01000013.1"/>
</dbReference>
<dbReference type="Proteomes" id="UP000199603">
    <property type="component" value="Unassembled WGS sequence"/>
</dbReference>
<reference evidence="2 3" key="1">
    <citation type="submission" date="2016-10" db="EMBL/GenBank/DDBJ databases">
        <authorList>
            <person name="de Groot N.N."/>
        </authorList>
    </citation>
    <scope>NUCLEOTIDE SEQUENCE [LARGE SCALE GENOMIC DNA]</scope>
    <source>
        <strain evidence="2 3">DSM 16957</strain>
    </source>
</reference>
<gene>
    <name evidence="2" type="ORF">SAMN04488509_11390</name>
</gene>
<evidence type="ECO:0000313" key="2">
    <source>
        <dbReference type="EMBL" id="SDE01088.1"/>
    </source>
</evidence>
<keyword evidence="1" id="KW-0472">Membrane</keyword>